<evidence type="ECO:0000256" key="1">
    <source>
        <dbReference type="ARBA" id="ARBA00004123"/>
    </source>
</evidence>
<feature type="region of interest" description="Disordered" evidence="7">
    <location>
        <begin position="2488"/>
        <end position="2586"/>
    </location>
</feature>
<reference evidence="9 10" key="1">
    <citation type="journal article" date="2008" name="Nature">
        <title>The genome of Plasmodium knowlesi strain H, a zoonotic malaria parasite with host range from monkey to man.</title>
        <authorList>
            <person name="Pain A."/>
            <person name="Boehme U."/>
            <person name="Berry A.E."/>
            <person name="Mungall K."/>
            <person name="Finn R."/>
            <person name="Jackson A.P."/>
            <person name="Mourier T."/>
            <person name="Mistry J."/>
            <person name="Pasini E.M."/>
            <person name="Aslett M."/>
            <person name="Balasubrammaniam S."/>
            <person name="Borgwardt K."/>
            <person name="Brooks K."/>
            <person name="Carret C."/>
            <person name="Carver T.J."/>
            <person name="Cherevach I."/>
            <person name="Chillingworth T."/>
            <person name="Clarke T.G."/>
            <person name="Galinski M.R."/>
            <person name="Hall N."/>
            <person name="Harper D."/>
            <person name="Harris D."/>
            <person name="Hauser H."/>
            <person name="Ivens A."/>
            <person name="Janssen C.S."/>
            <person name="Keane T."/>
            <person name="Larke N."/>
            <person name="Lapp S."/>
            <person name="Marti M."/>
            <person name="Moule S."/>
            <person name="Meyer I.M."/>
            <person name="Ormond D."/>
            <person name="Peters N."/>
            <person name="Sanders M."/>
            <person name="Sanders S."/>
            <person name="Sergeant T.J."/>
            <person name="Simmonds M."/>
            <person name="Smith F."/>
            <person name="Squares R."/>
            <person name="Thurston S."/>
            <person name="Tivey A.R."/>
            <person name="Walker D."/>
            <person name="White B."/>
            <person name="Zuiderwijk E."/>
            <person name="Churcher C."/>
            <person name="Quail M.A."/>
            <person name="Cowman A.F."/>
            <person name="Turner C.M.R."/>
            <person name="Rajandream M.A."/>
            <person name="Kocken C.H.M."/>
            <person name="Thomas A.W."/>
            <person name="Newbold C.I."/>
            <person name="Barrell B.G."/>
            <person name="Berriman M."/>
        </authorList>
    </citation>
    <scope>NUCLEOTIDE SEQUENCE [LARGE SCALE GENOMIC DNA]</scope>
    <source>
        <strain evidence="9 10">H</strain>
    </source>
</reference>
<protein>
    <submittedName>
        <fullName evidence="9">AP2 domain transcription factor, putative</fullName>
    </submittedName>
</protein>
<dbReference type="STRING" id="5851.A0A384KFN3"/>
<evidence type="ECO:0000313" key="10">
    <source>
        <dbReference type="Proteomes" id="UP000031513"/>
    </source>
</evidence>
<feature type="domain" description="AP2/ERF" evidence="8">
    <location>
        <begin position="2752"/>
        <end position="2801"/>
    </location>
</feature>
<dbReference type="FunCoup" id="A0A384KFN3">
    <property type="interactions" value="290"/>
</dbReference>
<keyword evidence="3" id="KW-0238">DNA-binding</keyword>
<dbReference type="EMBL" id="AM910993">
    <property type="protein sequence ID" value="CAA9989187.1"/>
    <property type="molecule type" value="Genomic_DNA"/>
</dbReference>
<keyword evidence="2" id="KW-0805">Transcription regulation</keyword>
<keyword evidence="5" id="KW-0539">Nucleus</keyword>
<keyword evidence="4" id="KW-0804">Transcription</keyword>
<evidence type="ECO:0000256" key="7">
    <source>
        <dbReference type="SAM" id="MobiDB-lite"/>
    </source>
</evidence>
<feature type="domain" description="AP2/ERF" evidence="8">
    <location>
        <begin position="3312"/>
        <end position="3360"/>
    </location>
</feature>
<dbReference type="GeneID" id="7321573"/>
<comment type="subcellular location">
    <subcellularLocation>
        <location evidence="1">Nucleus</location>
    </subcellularLocation>
</comment>
<feature type="compositionally biased region" description="Acidic residues" evidence="7">
    <location>
        <begin position="2968"/>
        <end position="2979"/>
    </location>
</feature>
<evidence type="ECO:0000256" key="6">
    <source>
        <dbReference type="SAM" id="Coils"/>
    </source>
</evidence>
<organism evidence="9 10">
    <name type="scientific">Plasmodium knowlesi (strain H)</name>
    <dbReference type="NCBI Taxonomy" id="5851"/>
    <lineage>
        <taxon>Eukaryota</taxon>
        <taxon>Sar</taxon>
        <taxon>Alveolata</taxon>
        <taxon>Apicomplexa</taxon>
        <taxon>Aconoidasida</taxon>
        <taxon>Haemosporida</taxon>
        <taxon>Plasmodiidae</taxon>
        <taxon>Plasmodium</taxon>
        <taxon>Plasmodium (Plasmodium)</taxon>
    </lineage>
</organism>
<feature type="compositionally biased region" description="Polar residues" evidence="7">
    <location>
        <begin position="3645"/>
        <end position="3663"/>
    </location>
</feature>
<evidence type="ECO:0000256" key="5">
    <source>
        <dbReference type="ARBA" id="ARBA00023242"/>
    </source>
</evidence>
<feature type="region of interest" description="Disordered" evidence="7">
    <location>
        <begin position="1077"/>
        <end position="1099"/>
    </location>
</feature>
<feature type="region of interest" description="Disordered" evidence="7">
    <location>
        <begin position="2635"/>
        <end position="2673"/>
    </location>
</feature>
<dbReference type="RefSeq" id="XP_002261534.1">
    <property type="nucleotide sequence ID" value="XM_002261498.1"/>
</dbReference>
<feature type="region of interest" description="Disordered" evidence="7">
    <location>
        <begin position="854"/>
        <end position="895"/>
    </location>
</feature>
<feature type="region of interest" description="Disordered" evidence="7">
    <location>
        <begin position="2832"/>
        <end position="3012"/>
    </location>
</feature>
<accession>A0A1A7VZ92</accession>
<feature type="region of interest" description="Disordered" evidence="7">
    <location>
        <begin position="910"/>
        <end position="952"/>
    </location>
</feature>
<feature type="compositionally biased region" description="Polar residues" evidence="7">
    <location>
        <begin position="2832"/>
        <end position="2842"/>
    </location>
</feature>
<feature type="region of interest" description="Disordered" evidence="7">
    <location>
        <begin position="3131"/>
        <end position="3274"/>
    </location>
</feature>
<dbReference type="OrthoDB" id="331552at2759"/>
<evidence type="ECO:0000313" key="9">
    <source>
        <dbReference type="EMBL" id="CAA9989187.1"/>
    </source>
</evidence>
<feature type="region of interest" description="Disordered" evidence="7">
    <location>
        <begin position="1453"/>
        <end position="1483"/>
    </location>
</feature>
<feature type="coiled-coil region" evidence="6">
    <location>
        <begin position="1162"/>
        <end position="1189"/>
    </location>
</feature>
<accession>A0A384KFN3</accession>
<feature type="compositionally biased region" description="Basic and acidic residues" evidence="7">
    <location>
        <begin position="884"/>
        <end position="893"/>
    </location>
</feature>
<dbReference type="GO" id="GO:0003700">
    <property type="term" value="F:DNA-binding transcription factor activity"/>
    <property type="evidence" value="ECO:0007669"/>
    <property type="project" value="InterPro"/>
</dbReference>
<dbReference type="KEGG" id="pkn:PKNH_1136200"/>
<feature type="region of interest" description="Disordered" evidence="7">
    <location>
        <begin position="2260"/>
        <end position="2285"/>
    </location>
</feature>
<feature type="compositionally biased region" description="Basic and acidic residues" evidence="7">
    <location>
        <begin position="854"/>
        <end position="872"/>
    </location>
</feature>
<evidence type="ECO:0000256" key="2">
    <source>
        <dbReference type="ARBA" id="ARBA00023015"/>
    </source>
</evidence>
<dbReference type="InterPro" id="IPR001471">
    <property type="entry name" value="AP2/ERF_dom"/>
</dbReference>
<feature type="compositionally biased region" description="Polar residues" evidence="7">
    <location>
        <begin position="2907"/>
        <end position="2923"/>
    </location>
</feature>
<evidence type="ECO:0000256" key="3">
    <source>
        <dbReference type="ARBA" id="ARBA00023125"/>
    </source>
</evidence>
<feature type="compositionally biased region" description="Low complexity" evidence="7">
    <location>
        <begin position="2812"/>
        <end position="2825"/>
    </location>
</feature>
<feature type="compositionally biased region" description="Basic and acidic residues" evidence="7">
    <location>
        <begin position="941"/>
        <end position="952"/>
    </location>
</feature>
<accession>B3L7R6</accession>
<feature type="region of interest" description="Disordered" evidence="7">
    <location>
        <begin position="2703"/>
        <end position="2726"/>
    </location>
</feature>
<dbReference type="VEuPathDB" id="PlasmoDB:PKNH_1136200"/>
<evidence type="ECO:0000259" key="8">
    <source>
        <dbReference type="Pfam" id="PF00847"/>
    </source>
</evidence>
<dbReference type="Pfam" id="PF00847">
    <property type="entry name" value="AP2"/>
    <property type="match status" value="2"/>
</dbReference>
<feature type="compositionally biased region" description="Basic and acidic residues" evidence="7">
    <location>
        <begin position="3185"/>
        <end position="3196"/>
    </location>
</feature>
<feature type="region of interest" description="Disordered" evidence="7">
    <location>
        <begin position="3629"/>
        <end position="3663"/>
    </location>
</feature>
<keyword evidence="6" id="KW-0175">Coiled coil</keyword>
<feature type="compositionally biased region" description="Basic and acidic residues" evidence="7">
    <location>
        <begin position="3251"/>
        <end position="3269"/>
    </location>
</feature>
<proteinExistence type="predicted"/>
<feature type="compositionally biased region" description="Basic and acidic residues" evidence="7">
    <location>
        <begin position="1467"/>
        <end position="1477"/>
    </location>
</feature>
<gene>
    <name evidence="9" type="ORF">PKNH_1136200</name>
</gene>
<keyword evidence="10" id="KW-1185">Reference proteome</keyword>
<sequence>MEKQSKTESGNDNKEDIYKNYMDEMNVLPSMLQNKNVDSFASNSTIDENKLMNVNDPCNLYLDRNLDKGITKRVAHSQMDMHMEDDDEDDGGGEPKDLNFPGMIRNNPMMDFLNTPIMNENGEPIITNKCLNETRKVVPLPNESFSSHQVDMGEHHLLVKDTSKTNEATSTHTNDFHLPHMNAEISGKDVKEERWIKCNSFIYEPSANYAQKNMREDHPCEVPNDPCKNEENCLHGNGVLHHSSEQNDSVAHSQVHDCYNYRFIKNYVDEMTNKPRSKKNEEELTLGDKSFDVERYLKKGPLPKDDTLRGDSYGIPVFATGEGSTDQTNVQVNVQANALMPVQSHLQGGVENPEPLPNGDNHKKSSTLCGQLNNYGNVSNEESANEVLNKGVERCIDNCKYDLASHSQSINILRNEDSNQLSLQTENESKGEEQNADQVFKNIAMKIQNYLRNYRKKMIIEEGKHLNVGPIHGVAQGSVHHPHAMATTSAGNYMSTCLGSPLSNHMHVYPDHMNNSFATCSLKENANLKGSIKITVPLFLLYITNAYATVDVSGSNTKSAHAMRWKKLKKKIMNEIIFGFTYADADKYVEQLLCNIKKCFIQVLDYLKEYNPQWVCSNGGDAYFYHFRKIMAINSSYVDVNSIVHHVRVLTNMKRKKWTDGAFRGAVMRNGLVSSDPYRKVATPSGNAKSLPIANTLLPNSTNPITMNDENNPSSGCKFYQGVDACGFSEPMNHHVDGNHWVGRSLKRKHSLGEEKNIDGYTHKQIKTETISTDGNCTNNEIMKNENSFIVGTGGSNQEDYAVHRNQYDINEMTCKEGDGLLCREDINDMEDKIYYAPSDMRTSIETVINENGKSDTYKDKYDPKFGLKDFSEGDDEQDEQDEQDKQDKHGQQDEGAQLPEGIETFEQNDTSTLNGDITPVDGARVNGTNPDEPLNINHSHYTEQSEQDSKKEMALCHQEESGKKEKVSIGKEIPNVEDYNGKNPQEKNLTIPIVNSEAVDTNGKEEDTGHTFDAGICTKNEHNNIISSGDGFQLQSSIIPGTDVSPMVETTKDLNVHPTMYDEGAMLKEQCINSSSMEKLKSNDKKTSASNTLNNGEHDSLYQASHFSNGLSQPLAKSNDPIGTIRAVESVGTGMIHVGDLGENPHEKKSHVTETTDSVYMNRHIANGEEHEKENQKLKNKLLSLKKSMKHSIMNLNINKKKKKKKKILTHYLNQVMNILFCHDIFNYAIIFTPILKNLGVLSSLSACTMNNIILRLENFKLIEVENGRGMHMNKNMLIRGNLIHTNEKNNCFYCCSPSRCVFDSTRNMNGSIGSMYGDEVVLGGREEKSLPYIQGVMEMGGEKKKVAEGIMAKLNLPHGEAKHIGVMPCSGVVCAKGQSTPFGVQTVPQNNLHDSIGGYQNDSNEQCDHGKGEIIDSSTSGDGICKNQLMEFIREVLIQHGAYINESVELNSNDNDLSRGDVPNDDNHQESRNVDEESCTATENDINGVSEKLQNNELDIANGAKDQLPLDDNSASLKTEAKKQRKFNFIEDKSHNRIYSHASDMGRNCPNGSILSKENFLNLLKWYLSVKVGCGCYNSSVCKSNLNGESHLCDKEGLGSGIMFSGGKAYNIAALNHNSDNHSVPFDAHEKELRKKLHLYSGDNQEQIDLGGEVASPSGDSSKVVDMGKSVEDIKALYYGALPCEYHHEGKKACGNVFNMCTTGNNHLGVSIFKAQCEPYPCRSFDGEATKNGIATIGNRTCEVHQSEGWNDASHLNNSHHCKRNVFIHANNPMCMATQYANHNNVLSTLEKTTCGQVATCTTHNCNGLIQNNLWEEKMKMSGILNDKSVKISTITEHTAGENNDNRSNSCGGRELEKILFGLFKSGECNMDSLAYEKLLFDLNMLQDTNNSKTIRHSVGDNSEMYAGELDGDTTHGEVSNPSNGFCSSAKNPVGGKGNAIDLCNNLAHQRMNKNDEQIVKEEDMNEGPVQGGEKLLKMNDNQFTDVKVAYDNSLDARNTNYPHCGISKSGFMSTTENALTCTEQMNKRNHLLKLYHLYALLEKEKSGNDMDDKIYTDMQNELKKYLAKHDYLFSKEKIDNSFFSCDNIATNKGCEEEGSSGKKLFNDNSRLYNQQLYLLNSQILNSKFDEMQFFSSMEGNNGLLRPLDKGDGNGGCTGESAISNHIGNPISGNVLGETDGTHFIGGTFEEGMYKDNNRTYRNLFLHEQSNQRNEGTRLFHSGNRKTKRTDEDKMNKYLSSLCNPIVYKSGFYPTEGSNHNGAQSSGGSGNIPFNRSSHMNRCTGSRRSSNLCDYMNNLTYSNPNENCSDNVSHVDELGNFLLVHGEHSNSRDVSGGSGRGGSAHLGGVNIGKGGSHNGSCHNGSCHSGSCHGGSCHSRSFAHLYNGVVTSLDHGKTKLCNKHMNNSVGLFSGRNNTDDIILRGYLTRKRREEITENITKKRALIKKIKNAEKMTDEEINKRLMKLSGDPTEIMFLKKFYAHGGGGQDDDDVDDNHHHDDDGDDDNADGSRGGFTLDDGDDHTFNRKKKVHMKNAYLSGNAVRSGRHKDIKSGSNFGNRAGCSVGSGGNHEDDENVSSVESSKLGMKGERGKNVNFFLNNFTVEYGRGRRNKIINQNYMKNYEMETRYYGRRESSTAGGAEGGINGSGSNNTAGGGHGNTNGKASHIDSDHRNGKLNGVCYISNGRNNKDKTKLHLETTATTPVGRGNNTTGKGGMGSRRMNNKVRNNTTVNSNENYEYRMSVSELKPQRGVYFDRSQKAWIGSWYEEGKQIKRRFKIKYYGWDEARNLATKARFAFENRTKHIKGAGKKGASAAAGTTTGTTNTLTNCGVSNDATSSGGNKDGTEGMSGDGSGAYTRTGRKEEDAENHNNNGTNEEGAKHFECGSYVDGTNRRIMSRRGGGTYLRTNNEEQAVESNNAPTSKRDGRRGGTTIHAGNTNRGRTHKMEEENDPLNGKAIGVAGHGGEEDDEEEDEEDHEVLPTGKRKKLRTNNNSTEGRKNDGGSLPCKNSTLVQLGEDKENEKSGSGVPYGDAIKYSDVGGESTNKYETGGREKYGLEHHHIDYEEYHPAYDKKRNLGNRKGEVRGGTCKNEGTYDGYEGKYVSEYKEGDIGLFREWNEFHRVNGGRYEGASRGDYPLSGMSTVDGMNDLDEGRGKARHLSQRNPLRNYDDYYVKGNYPDGKSSAEHATEDEHVPKRKSGNEEYDSCINGGRRKINNNLNSARNSHQDDGQDEDDGDMNYDYKNQTGTNKKDRTNRENHPNATEHKGKNSCTKLLTGKTGDNVITYAKSNNKKSSEANHNQIDNSVILPQGVFYQDSKKAFCANWYSNGKQEKRYFSINKFGEERARNLAIAARKKFEHVYKKNNGVCKKDIHNSSMMKTEDANDISGLDNYDLLEKLHQTNKHNYGNHGGKGGPTHTGKAAADINATMNVALMTTAGMTTTGMTTAGMNGLNLNQGGKCDVGHSSISNPNHEIANVDVMNEHTNMGDNGKVIGGSLPPMTNNEDLQYMQNSYLYRVPVCTGDSRIDEVYKKVMSVTPSSENIRMNVANTNEESSNPPYVTNSNTTKENIKLASSPVGSNSTTDMVNNNSTDCVSNGRGVGGTNFESEALQNDTIISMGAPLSNIPVGERTVKNPKDNEDVDSNPNGLHNGNDIDNSLLGTNNGSSVNVGVNPPFRNNNLFIGPNDVSVAGAEDQNGGNTLYTGVANKTNEMHLYAVANENLSKGLSSEEVNPIGAPFDPNAKEFSTPDYYSGNKQGTKNQLTRSIKKEIDDMNMYNKLEKLDKIDKSNSTPAGVYMIRINGIVQAWRAEWRSPSGCKRTKNFGINTYGTTLSKKLAIEMRARMTGECLVSDDGTVFDYTNKKIPEDSTRE</sequence>
<feature type="compositionally biased region" description="Acidic residues" evidence="7">
    <location>
        <begin position="873"/>
        <end position="883"/>
    </location>
</feature>
<feature type="region of interest" description="Disordered" evidence="7">
    <location>
        <begin position="2807"/>
        <end position="2826"/>
    </location>
</feature>
<feature type="compositionally biased region" description="Basic and acidic residues" evidence="7">
    <location>
        <begin position="1079"/>
        <end position="1088"/>
    </location>
</feature>
<feature type="compositionally biased region" description="Acidic residues" evidence="7">
    <location>
        <begin position="83"/>
        <end position="92"/>
    </location>
</feature>
<feature type="compositionally biased region" description="Polar residues" evidence="7">
    <location>
        <begin position="2273"/>
        <end position="2285"/>
    </location>
</feature>
<dbReference type="Gene3D" id="1.20.5.2050">
    <property type="match status" value="2"/>
</dbReference>
<feature type="compositionally biased region" description="Polar residues" evidence="7">
    <location>
        <begin position="2703"/>
        <end position="2713"/>
    </location>
</feature>
<dbReference type="InParanoid" id="A0A384KFN3"/>
<evidence type="ECO:0000256" key="4">
    <source>
        <dbReference type="ARBA" id="ARBA00023163"/>
    </source>
</evidence>
<dbReference type="GO" id="GO:0003677">
    <property type="term" value="F:DNA binding"/>
    <property type="evidence" value="ECO:0007669"/>
    <property type="project" value="UniProtKB-KW"/>
</dbReference>
<dbReference type="GO" id="GO:0005634">
    <property type="term" value="C:nucleus"/>
    <property type="evidence" value="ECO:0007669"/>
    <property type="project" value="UniProtKB-SubCell"/>
</dbReference>
<feature type="region of interest" description="Disordered" evidence="7">
    <location>
        <begin position="77"/>
        <end position="97"/>
    </location>
</feature>
<dbReference type="OMA" id="QNNDMSQ"/>
<dbReference type="Proteomes" id="UP000031513">
    <property type="component" value="Chromosome 11"/>
</dbReference>
<name>A0A384KFN3_PLAKH</name>